<sequence length="145" mass="16739">MPFDYKLLGYDDNFNHMLQSAETAIDKLNAWYWVRDFHDPEGFGGTMDPMMSATGAAMDYKGHSVSSMGRTMRSMQTIAKHGMCVFIENVPHFASYEGFLRNLFGEEGHELEPKVPEFEVDNAWWVADEKRFRTLEEHIAYVSAR</sequence>
<evidence type="ECO:0000313" key="1">
    <source>
        <dbReference type="EMBL" id="QHU04596.1"/>
    </source>
</evidence>
<organism evidence="1">
    <name type="scientific">viral metagenome</name>
    <dbReference type="NCBI Taxonomy" id="1070528"/>
    <lineage>
        <taxon>unclassified sequences</taxon>
        <taxon>metagenomes</taxon>
        <taxon>organismal metagenomes</taxon>
    </lineage>
</organism>
<accession>A0A6C0JII2</accession>
<protein>
    <submittedName>
        <fullName evidence="1">Uncharacterized protein</fullName>
    </submittedName>
</protein>
<dbReference type="AlphaFoldDB" id="A0A6C0JII2"/>
<name>A0A6C0JII2_9ZZZZ</name>
<dbReference type="EMBL" id="MN740401">
    <property type="protein sequence ID" value="QHU04596.1"/>
    <property type="molecule type" value="Genomic_DNA"/>
</dbReference>
<proteinExistence type="predicted"/>
<reference evidence="1" key="1">
    <citation type="journal article" date="2020" name="Nature">
        <title>Giant virus diversity and host interactions through global metagenomics.</title>
        <authorList>
            <person name="Schulz F."/>
            <person name="Roux S."/>
            <person name="Paez-Espino D."/>
            <person name="Jungbluth S."/>
            <person name="Walsh D.A."/>
            <person name="Denef V.J."/>
            <person name="McMahon K.D."/>
            <person name="Konstantinidis K.T."/>
            <person name="Eloe-Fadrosh E.A."/>
            <person name="Kyrpides N.C."/>
            <person name="Woyke T."/>
        </authorList>
    </citation>
    <scope>NUCLEOTIDE SEQUENCE</scope>
    <source>
        <strain evidence="1">GVMAG-M-3300027708-51</strain>
    </source>
</reference>